<evidence type="ECO:0000313" key="6">
    <source>
        <dbReference type="Proteomes" id="UP001139104"/>
    </source>
</evidence>
<comment type="similarity">
    <text evidence="1">Belongs to the membrane fusion protein (MFP) (TC 8.A.1) family.</text>
</comment>
<dbReference type="InterPro" id="IPR058647">
    <property type="entry name" value="BSH_CzcB-like"/>
</dbReference>
<dbReference type="Pfam" id="PF25967">
    <property type="entry name" value="RND-MFP_C"/>
    <property type="match status" value="1"/>
</dbReference>
<dbReference type="PANTHER" id="PTHR30469">
    <property type="entry name" value="MULTIDRUG RESISTANCE PROTEIN MDTA"/>
    <property type="match status" value="1"/>
</dbReference>
<dbReference type="InterPro" id="IPR058627">
    <property type="entry name" value="MdtA-like_C"/>
</dbReference>
<protein>
    <submittedName>
        <fullName evidence="5">Efflux RND transporter periplasmic adaptor subunit</fullName>
    </submittedName>
</protein>
<keyword evidence="2" id="KW-0732">Signal</keyword>
<comment type="caution">
    <text evidence="5">The sequence shown here is derived from an EMBL/GenBank/DDBJ whole genome shotgun (WGS) entry which is preliminary data.</text>
</comment>
<dbReference type="RefSeq" id="WP_243068626.1">
    <property type="nucleotide sequence ID" value="NZ_JAIVFK010000005.1"/>
</dbReference>
<evidence type="ECO:0000256" key="2">
    <source>
        <dbReference type="SAM" id="SignalP"/>
    </source>
</evidence>
<feature type="domain" description="CzcB-like barrel-sandwich hybrid" evidence="4">
    <location>
        <begin position="67"/>
        <end position="203"/>
    </location>
</feature>
<dbReference type="PANTHER" id="PTHR30469:SF38">
    <property type="entry name" value="HLYD FAMILY SECRETION PROTEIN"/>
    <property type="match status" value="1"/>
</dbReference>
<dbReference type="NCBIfam" id="TIGR01730">
    <property type="entry name" value="RND_mfp"/>
    <property type="match status" value="1"/>
</dbReference>
<sequence length="364" mass="38624">MSPSPRLIVPRLIVLLAVLPLSACGKDAPPAPRSPFAVLTQKAEPQSFDSDITLTGTVRAQIQSELSFRISGRVIERKADVGQHVTADEVLARLDPTEQQADLKSAEAGLAGAEATMRQADAAFARQKALLANGYATQAAFDLAERAQRTAAGSLDVAKAQVTTAQDALSYTYLRAGHPGMITARNIEVGQVAQAAQMAFTLAQDGPRDAVFAVYESAFARKLSSPDISLVLVSDPSVKTSGRVREISPVVDEKTGTVQVKVQIDAKGPDLPLGAAVTGSGRLRLDNVFVLPWTALSSKDGKPALWVVDPADNSVHLRPVAVAFYVKERVVLRGGLKPGESVVTEGGKFLREGQIVAPRSEERS</sequence>
<name>A0ABS9ZAM3_9HYPH</name>
<dbReference type="Gene3D" id="2.40.30.170">
    <property type="match status" value="1"/>
</dbReference>
<gene>
    <name evidence="5" type="ORF">K2U94_18560</name>
</gene>
<evidence type="ECO:0000259" key="3">
    <source>
        <dbReference type="Pfam" id="PF25967"/>
    </source>
</evidence>
<feature type="domain" description="Multidrug resistance protein MdtA-like C-terminal permuted SH3" evidence="3">
    <location>
        <begin position="287"/>
        <end position="348"/>
    </location>
</feature>
<organism evidence="5 6">
    <name type="scientific">Candidatus Rhodoblastus alkanivorans</name>
    <dbReference type="NCBI Taxonomy" id="2954117"/>
    <lineage>
        <taxon>Bacteria</taxon>
        <taxon>Pseudomonadati</taxon>
        <taxon>Pseudomonadota</taxon>
        <taxon>Alphaproteobacteria</taxon>
        <taxon>Hyphomicrobiales</taxon>
        <taxon>Rhodoblastaceae</taxon>
        <taxon>Rhodoblastus</taxon>
    </lineage>
</organism>
<dbReference type="Proteomes" id="UP001139104">
    <property type="component" value="Unassembled WGS sequence"/>
</dbReference>
<evidence type="ECO:0000313" key="5">
    <source>
        <dbReference type="EMBL" id="MCI4684744.1"/>
    </source>
</evidence>
<dbReference type="InterPro" id="IPR006143">
    <property type="entry name" value="RND_pump_MFP"/>
</dbReference>
<dbReference type="Gene3D" id="1.10.287.470">
    <property type="entry name" value="Helix hairpin bin"/>
    <property type="match status" value="1"/>
</dbReference>
<accession>A0ABS9ZAM3</accession>
<keyword evidence="6" id="KW-1185">Reference proteome</keyword>
<dbReference type="Pfam" id="PF25973">
    <property type="entry name" value="BSH_CzcB"/>
    <property type="match status" value="1"/>
</dbReference>
<dbReference type="EMBL" id="JAIVFP010000001">
    <property type="protein sequence ID" value="MCI4684744.1"/>
    <property type="molecule type" value="Genomic_DNA"/>
</dbReference>
<reference evidence="5" key="1">
    <citation type="journal article" date="2022" name="ISME J.">
        <title>Identification of active gaseous-alkane degraders at natural gas seeps.</title>
        <authorList>
            <person name="Farhan Ul Haque M."/>
            <person name="Hernandez M."/>
            <person name="Crombie A.T."/>
            <person name="Murrell J.C."/>
        </authorList>
    </citation>
    <scope>NUCLEOTIDE SEQUENCE</scope>
    <source>
        <strain evidence="5">PC2</strain>
    </source>
</reference>
<proteinExistence type="inferred from homology"/>
<feature type="signal peptide" evidence="2">
    <location>
        <begin position="1"/>
        <end position="25"/>
    </location>
</feature>
<dbReference type="Gene3D" id="2.40.420.20">
    <property type="match status" value="1"/>
</dbReference>
<evidence type="ECO:0000259" key="4">
    <source>
        <dbReference type="Pfam" id="PF25973"/>
    </source>
</evidence>
<dbReference type="SUPFAM" id="SSF111369">
    <property type="entry name" value="HlyD-like secretion proteins"/>
    <property type="match status" value="1"/>
</dbReference>
<feature type="chain" id="PRO_5046784462" evidence="2">
    <location>
        <begin position="26"/>
        <end position="364"/>
    </location>
</feature>
<evidence type="ECO:0000256" key="1">
    <source>
        <dbReference type="ARBA" id="ARBA00009477"/>
    </source>
</evidence>
<dbReference type="Gene3D" id="2.40.50.100">
    <property type="match status" value="1"/>
</dbReference>